<name>A0A8H4RGL6_9HELO</name>
<feature type="region of interest" description="Disordered" evidence="1">
    <location>
        <begin position="604"/>
        <end position="623"/>
    </location>
</feature>
<accession>A0A8H4RGL6</accession>
<evidence type="ECO:0000313" key="3">
    <source>
        <dbReference type="Proteomes" id="UP000566819"/>
    </source>
</evidence>
<feature type="compositionally biased region" description="Basic residues" evidence="1">
    <location>
        <begin position="424"/>
        <end position="434"/>
    </location>
</feature>
<feature type="region of interest" description="Disordered" evidence="1">
    <location>
        <begin position="40"/>
        <end position="69"/>
    </location>
</feature>
<dbReference type="EMBL" id="JAAMPI010000744">
    <property type="protein sequence ID" value="KAF4628921.1"/>
    <property type="molecule type" value="Genomic_DNA"/>
</dbReference>
<reference evidence="2 3" key="1">
    <citation type="submission" date="2020-03" db="EMBL/GenBank/DDBJ databases">
        <title>Draft Genome Sequence of Cudoniella acicularis.</title>
        <authorList>
            <person name="Buettner E."/>
            <person name="Kellner H."/>
        </authorList>
    </citation>
    <scope>NUCLEOTIDE SEQUENCE [LARGE SCALE GENOMIC DNA]</scope>
    <source>
        <strain evidence="2 3">DSM 108380</strain>
    </source>
</reference>
<organism evidence="2 3">
    <name type="scientific">Cudoniella acicularis</name>
    <dbReference type="NCBI Taxonomy" id="354080"/>
    <lineage>
        <taxon>Eukaryota</taxon>
        <taxon>Fungi</taxon>
        <taxon>Dikarya</taxon>
        <taxon>Ascomycota</taxon>
        <taxon>Pezizomycotina</taxon>
        <taxon>Leotiomycetes</taxon>
        <taxon>Helotiales</taxon>
        <taxon>Tricladiaceae</taxon>
        <taxon>Cudoniella</taxon>
    </lineage>
</organism>
<feature type="compositionally biased region" description="Low complexity" evidence="1">
    <location>
        <begin position="42"/>
        <end position="55"/>
    </location>
</feature>
<evidence type="ECO:0000256" key="1">
    <source>
        <dbReference type="SAM" id="MobiDB-lite"/>
    </source>
</evidence>
<comment type="caution">
    <text evidence="2">The sequence shown here is derived from an EMBL/GenBank/DDBJ whole genome shotgun (WGS) entry which is preliminary data.</text>
</comment>
<gene>
    <name evidence="2" type="ORF">G7Y89_g9229</name>
</gene>
<proteinExistence type="predicted"/>
<keyword evidence="3" id="KW-1185">Reference proteome</keyword>
<feature type="compositionally biased region" description="Pro residues" evidence="1">
    <location>
        <begin position="381"/>
        <end position="399"/>
    </location>
</feature>
<feature type="compositionally biased region" description="Polar residues" evidence="1">
    <location>
        <begin position="332"/>
        <end position="352"/>
    </location>
</feature>
<feature type="region of interest" description="Disordered" evidence="1">
    <location>
        <begin position="525"/>
        <end position="569"/>
    </location>
</feature>
<feature type="compositionally biased region" description="Polar residues" evidence="1">
    <location>
        <begin position="308"/>
        <end position="325"/>
    </location>
</feature>
<protein>
    <submittedName>
        <fullName evidence="2">Uncharacterized protein</fullName>
    </submittedName>
</protein>
<feature type="compositionally biased region" description="Low complexity" evidence="1">
    <location>
        <begin position="526"/>
        <end position="537"/>
    </location>
</feature>
<sequence length="722" mass="82443">MFSFNAGQQLPTLKEAHRWWQYEDKGKLIIEFLSSLPRVNQSSEETTNTTNSSESAKTTDSKRTSADDVPTEQDLIDQFMDFNHDLLFDTDFQKQRRRSNQGFPPQFIQDLCLKKVFLKDYQEVDFDQSLTCLDYLRDLECTRRDSLSDAATSLGITKDNWRTILLDDPDAYSWVRRIQKQELELETFYADVFIDLRIWTMVHELQATPFYKPNVLAMLNTLFPPSMKEMPNDRIDIKLLEKYRNTFYRHILAVESKGAGILKEFIDKLMDPGTKHSWPRARNNLEAYIDLADKMIKEANGVHHFKSFRQSTSNHSRGGSNTHSSFSDRPRTASSANTSFDGNQSASTTPKSPSMPPDSFSIRSRIFSRKRTSNPQEVPIPNKPLPLLPTNPSIEPGPPAAREGASKFPQLTRPVTHENTLTKSRPRTLSKPKRPLLASTFEGSNEEESSPISPLGDYQKTFDLRKQMLSDKRPSSASIISGAAFNEIKSRDFAYSQSEDSDITIIATKNTLAYEKLDFLNRPYQPTTTEPTLKPKTSLGSLFNRRKSSFETPARNPEKKGPEPPKVFPLLSEPIPLAKIELDTETLSSRKLTKQKSMNFLERTNSKREGRASTWGQGATKEQEIKRKRSFSSGLKSRATKAREAFVRKEMISEPLPETEKEMHSEEVEVRRPIVVIPDKEFEAMFERAGGEDESFLAPRVAPVPEEKPKQFTVDVSRFSKY</sequence>
<evidence type="ECO:0000313" key="2">
    <source>
        <dbReference type="EMBL" id="KAF4628921.1"/>
    </source>
</evidence>
<dbReference type="AlphaFoldDB" id="A0A8H4RGL6"/>
<feature type="compositionally biased region" description="Basic and acidic residues" evidence="1">
    <location>
        <begin position="57"/>
        <end position="66"/>
    </location>
</feature>
<dbReference type="OrthoDB" id="3533623at2759"/>
<dbReference type="Proteomes" id="UP000566819">
    <property type="component" value="Unassembled WGS sequence"/>
</dbReference>
<feature type="region of interest" description="Disordered" evidence="1">
    <location>
        <begin position="308"/>
        <end position="435"/>
    </location>
</feature>